<feature type="region of interest" description="Disordered" evidence="1">
    <location>
        <begin position="53"/>
        <end position="116"/>
    </location>
</feature>
<evidence type="ECO:0000313" key="4">
    <source>
        <dbReference type="EMBL" id="MFD1644738.1"/>
    </source>
</evidence>
<sequence>MSGPTALAVGPLLPFSQSTAVGSSFDATTFAAVLALVTGLMLLLSYSTTQAVTGSSATSPHRQRPGESDDDTGVDDDGAATDQFDGDEPTAEGDSSTTDDLSAVGPPENYPPWLDERETDPLAAMTTGMLLANVAITQGLFLVAILGAAVLTGVPATAMGLSPAAFGPAPVLAGVGLGVGLYVANEVGAAVAEGAGFEYDERLRSVLAPESAAGWAALLGLVLPLVAVFEEVLFRAAMVGVLAAGFGVSPWLLAVGSSLLFAAGHGLQGPAGVVVTGALGFVLAAAFVLTGSLVTVVVAHYLVNALEFGVHEGLGVEWAG</sequence>
<feature type="transmembrane region" description="Helical" evidence="2">
    <location>
        <begin position="235"/>
        <end position="261"/>
    </location>
</feature>
<dbReference type="Pfam" id="PF02517">
    <property type="entry name" value="Rce1-like"/>
    <property type="match status" value="1"/>
</dbReference>
<evidence type="ECO:0000313" key="5">
    <source>
        <dbReference type="Proteomes" id="UP001597034"/>
    </source>
</evidence>
<dbReference type="RefSeq" id="WP_256399992.1">
    <property type="nucleotide sequence ID" value="NZ_JANHJR010000002.1"/>
</dbReference>
<feature type="domain" description="CAAX prenyl protease 2/Lysostaphin resistance protein A-like" evidence="3">
    <location>
        <begin position="215"/>
        <end position="306"/>
    </location>
</feature>
<dbReference type="EMBL" id="JBHUDO010000001">
    <property type="protein sequence ID" value="MFD1644738.1"/>
    <property type="molecule type" value="Genomic_DNA"/>
</dbReference>
<dbReference type="EC" id="3.4.-.-" evidence="4"/>
<accession>A0ABD6DHY4</accession>
<feature type="compositionally biased region" description="Acidic residues" evidence="1">
    <location>
        <begin position="68"/>
        <end position="91"/>
    </location>
</feature>
<dbReference type="GO" id="GO:0080120">
    <property type="term" value="P:CAAX-box protein maturation"/>
    <property type="evidence" value="ECO:0007669"/>
    <property type="project" value="UniProtKB-ARBA"/>
</dbReference>
<dbReference type="GO" id="GO:0004175">
    <property type="term" value="F:endopeptidase activity"/>
    <property type="evidence" value="ECO:0007669"/>
    <property type="project" value="UniProtKB-ARBA"/>
</dbReference>
<protein>
    <submittedName>
        <fullName evidence="4">CPBP family intramembrane glutamic endopeptidase</fullName>
        <ecNumber evidence="4">3.4.-.-</ecNumber>
    </submittedName>
</protein>
<keyword evidence="2" id="KW-1133">Transmembrane helix</keyword>
<gene>
    <name evidence="4" type="ORF">ACFSBL_03490</name>
</gene>
<dbReference type="InterPro" id="IPR003675">
    <property type="entry name" value="Rce1/LyrA-like_dom"/>
</dbReference>
<dbReference type="AlphaFoldDB" id="A0ABD6DHY4"/>
<comment type="caution">
    <text evidence="4">The sequence shown here is derived from an EMBL/GenBank/DDBJ whole genome shotgun (WGS) entry which is preliminary data.</text>
</comment>
<evidence type="ECO:0000256" key="1">
    <source>
        <dbReference type="SAM" id="MobiDB-lite"/>
    </source>
</evidence>
<keyword evidence="5" id="KW-1185">Reference proteome</keyword>
<organism evidence="4 5">
    <name type="scientific">Haloarchaeobius litoreus</name>
    <dbReference type="NCBI Taxonomy" id="755306"/>
    <lineage>
        <taxon>Archaea</taxon>
        <taxon>Methanobacteriati</taxon>
        <taxon>Methanobacteriota</taxon>
        <taxon>Stenosarchaea group</taxon>
        <taxon>Halobacteria</taxon>
        <taxon>Halobacteriales</taxon>
        <taxon>Halorubellaceae</taxon>
        <taxon>Haloarchaeobius</taxon>
    </lineage>
</organism>
<evidence type="ECO:0000259" key="3">
    <source>
        <dbReference type="Pfam" id="PF02517"/>
    </source>
</evidence>
<reference evidence="4 5" key="1">
    <citation type="journal article" date="2019" name="Int. J. Syst. Evol. Microbiol.">
        <title>The Global Catalogue of Microorganisms (GCM) 10K type strain sequencing project: providing services to taxonomists for standard genome sequencing and annotation.</title>
        <authorList>
            <consortium name="The Broad Institute Genomics Platform"/>
            <consortium name="The Broad Institute Genome Sequencing Center for Infectious Disease"/>
            <person name="Wu L."/>
            <person name="Ma J."/>
        </authorList>
    </citation>
    <scope>NUCLEOTIDE SEQUENCE [LARGE SCALE GENOMIC DNA]</scope>
    <source>
        <strain evidence="4 5">CGMCC 1.10390</strain>
    </source>
</reference>
<keyword evidence="4" id="KW-0378">Hydrolase</keyword>
<feature type="transmembrane region" description="Helical" evidence="2">
    <location>
        <begin position="273"/>
        <end position="303"/>
    </location>
</feature>
<proteinExistence type="predicted"/>
<feature type="transmembrane region" description="Helical" evidence="2">
    <location>
        <begin position="28"/>
        <end position="46"/>
    </location>
</feature>
<feature type="transmembrane region" description="Helical" evidence="2">
    <location>
        <begin position="130"/>
        <end position="151"/>
    </location>
</feature>
<dbReference type="Proteomes" id="UP001597034">
    <property type="component" value="Unassembled WGS sequence"/>
</dbReference>
<keyword evidence="2" id="KW-0472">Membrane</keyword>
<keyword evidence="2" id="KW-0812">Transmembrane</keyword>
<evidence type="ECO:0000256" key="2">
    <source>
        <dbReference type="SAM" id="Phobius"/>
    </source>
</evidence>
<name>A0ABD6DHY4_9EURY</name>
<feature type="transmembrane region" description="Helical" evidence="2">
    <location>
        <begin position="212"/>
        <end position="229"/>
    </location>
</feature>